<dbReference type="KEGG" id="maqu:Maq22A_c24220"/>
<sequence length="352" mass="37047">MASAALLRSETTPARSGAAALADLVEAAERIAPGSDAARILADMTDLLVARAGDLSASQVGAFDEVMTVLAEGAGTQSRGRLARRVGPLPRPPRRLTRHLAWDPDASVAVPVLARCAALPEEVLLRVARSRGPAHLAAIARRETVAVRVADILADRGDEAVMGTLLRNPGAQLSLSALSLLSERMQDRDGLARGLDARPGLRPTQRAALLRRREPERPGPQRRALEAVALRIRLGLEEADIRLWLAESRIAEALLGLAHLAGCAPERAESSYRAQNPAGLALLVRAAGLRLSTLGAFLRARSGPALTSEHAGAAVEAYRAMTVAEARGAAAADPRPDGAVARRHAPTGVTER</sequence>
<evidence type="ECO:0000313" key="2">
    <source>
        <dbReference type="EMBL" id="BAQ47775.1"/>
    </source>
</evidence>
<dbReference type="Proteomes" id="UP000061432">
    <property type="component" value="Chromosome"/>
</dbReference>
<name>A0A0C6FX13_9HYPH</name>
<evidence type="ECO:0000313" key="3">
    <source>
        <dbReference type="Proteomes" id="UP000061432"/>
    </source>
</evidence>
<proteinExistence type="predicted"/>
<evidence type="ECO:0000256" key="1">
    <source>
        <dbReference type="SAM" id="MobiDB-lite"/>
    </source>
</evidence>
<reference evidence="2 3" key="1">
    <citation type="journal article" date="2015" name="Genome Announc.">
        <title>Complete Genome Sequence of Methylobacterium aquaticum Strain 22A, Isolated from Racomitrium japonicum Moss.</title>
        <authorList>
            <person name="Tani A."/>
            <person name="Ogura Y."/>
            <person name="Hayashi T."/>
            <person name="Kimbara K."/>
        </authorList>
    </citation>
    <scope>NUCLEOTIDE SEQUENCE [LARGE SCALE GENOMIC DNA]</scope>
    <source>
        <strain evidence="2 3">MA-22A</strain>
    </source>
</reference>
<evidence type="ECO:0008006" key="4">
    <source>
        <dbReference type="Google" id="ProtNLM"/>
    </source>
</evidence>
<dbReference type="OrthoDB" id="7995456at2"/>
<protein>
    <recommendedName>
        <fullName evidence="4">DUF2336 domain-containing protein</fullName>
    </recommendedName>
</protein>
<organism evidence="2 3">
    <name type="scientific">Methylobacterium aquaticum</name>
    <dbReference type="NCBI Taxonomy" id="270351"/>
    <lineage>
        <taxon>Bacteria</taxon>
        <taxon>Pseudomonadati</taxon>
        <taxon>Pseudomonadota</taxon>
        <taxon>Alphaproteobacteria</taxon>
        <taxon>Hyphomicrobiales</taxon>
        <taxon>Methylobacteriaceae</taxon>
        <taxon>Methylobacterium</taxon>
    </lineage>
</organism>
<dbReference type="InterPro" id="IPR019285">
    <property type="entry name" value="DUF2336"/>
</dbReference>
<feature type="compositionally biased region" description="Low complexity" evidence="1">
    <location>
        <begin position="329"/>
        <end position="339"/>
    </location>
</feature>
<dbReference type="AlphaFoldDB" id="A0A0C6FX13"/>
<dbReference type="Pfam" id="PF10098">
    <property type="entry name" value="DUF2336"/>
    <property type="match status" value="1"/>
</dbReference>
<gene>
    <name evidence="2" type="ORF">Maq22A_c24220</name>
</gene>
<dbReference type="STRING" id="270351.Maq22A_c24220"/>
<feature type="region of interest" description="Disordered" evidence="1">
    <location>
        <begin position="329"/>
        <end position="352"/>
    </location>
</feature>
<dbReference type="EMBL" id="AP014704">
    <property type="protein sequence ID" value="BAQ47775.1"/>
    <property type="molecule type" value="Genomic_DNA"/>
</dbReference>
<dbReference type="RefSeq" id="WP_060848653.1">
    <property type="nucleotide sequence ID" value="NZ_AP014704.1"/>
</dbReference>
<accession>A0A0C6FX13</accession>
<dbReference type="PATRIC" id="fig|270351.10.peg.4654"/>
<reference evidence="3" key="2">
    <citation type="submission" date="2015-01" db="EMBL/GenBank/DDBJ databases">
        <title>Complete genome sequence of Methylobacterium aquaticum strain 22A.</title>
        <authorList>
            <person name="Tani A."/>
            <person name="Ogura Y."/>
            <person name="Hayashi T."/>
        </authorList>
    </citation>
    <scope>NUCLEOTIDE SEQUENCE [LARGE SCALE GENOMIC DNA]</scope>
    <source>
        <strain evidence="3">MA-22A</strain>
    </source>
</reference>